<dbReference type="GO" id="GO:0006357">
    <property type="term" value="P:regulation of transcription by RNA polymerase II"/>
    <property type="evidence" value="ECO:0007669"/>
    <property type="project" value="InterPro"/>
</dbReference>
<dbReference type="HOGENOM" id="CLU_003573_1_1_1"/>
<proteinExistence type="inferred from homology"/>
<dbReference type="InterPro" id="IPR013947">
    <property type="entry name" value="Mediator_Med14"/>
</dbReference>
<feature type="compositionally biased region" description="Low complexity" evidence="11">
    <location>
        <begin position="1077"/>
        <end position="1094"/>
    </location>
</feature>
<feature type="compositionally biased region" description="Polar residues" evidence="11">
    <location>
        <begin position="1057"/>
        <end position="1076"/>
    </location>
</feature>
<evidence type="ECO:0000256" key="5">
    <source>
        <dbReference type="ARBA" id="ARBA00023159"/>
    </source>
</evidence>
<evidence type="ECO:0000313" key="14">
    <source>
        <dbReference type="Proteomes" id="UP000030752"/>
    </source>
</evidence>
<keyword evidence="4 10" id="KW-0805">Transcription regulation</keyword>
<evidence type="ECO:0000256" key="10">
    <source>
        <dbReference type="RuleBase" id="RU365082"/>
    </source>
</evidence>
<feature type="region of interest" description="Disordered" evidence="11">
    <location>
        <begin position="1"/>
        <end position="79"/>
    </location>
</feature>
<dbReference type="InterPro" id="IPR055122">
    <property type="entry name" value="Med14_N"/>
</dbReference>
<comment type="similarity">
    <text evidence="2 10">Belongs to the Mediator complex subunit 14 family.</text>
</comment>
<dbReference type="EMBL" id="KB822721">
    <property type="protein sequence ID" value="ETN39432.1"/>
    <property type="molecule type" value="Genomic_DNA"/>
</dbReference>
<dbReference type="PANTHER" id="PTHR12809">
    <property type="entry name" value="MEDIATOR COMPLEX SUBUNIT"/>
    <property type="match status" value="1"/>
</dbReference>
<dbReference type="eggNOG" id="KOG1875">
    <property type="taxonomic scope" value="Eukaryota"/>
</dbReference>
<comment type="function">
    <text evidence="8 10">Component of the Mediator complex, a coactivator involved in the regulated transcription of nearly all RNA polymerase II-dependent genes. Mediator functions as a bridge to convey information from gene-specific regulatory proteins to the basal RNA polymerase II transcription machinery. Mediator is recruited to promoters by direct interactions with regulatory proteins and serves as a scaffold for the assembly of a functional preinitiation complex with RNA polymerase II and the general transcription factors.</text>
</comment>
<dbReference type="STRING" id="1220924.W2RSM3"/>
<keyword evidence="14" id="KW-1185">Reference proteome</keyword>
<dbReference type="RefSeq" id="XP_008718217.1">
    <property type="nucleotide sequence ID" value="XM_008719995.1"/>
</dbReference>
<keyword evidence="6 10" id="KW-0804">Transcription</keyword>
<keyword evidence="5 10" id="KW-0010">Activator</keyword>
<dbReference type="InParanoid" id="W2RSM3"/>
<evidence type="ECO:0000256" key="11">
    <source>
        <dbReference type="SAM" id="MobiDB-lite"/>
    </source>
</evidence>
<evidence type="ECO:0000256" key="7">
    <source>
        <dbReference type="ARBA" id="ARBA00023242"/>
    </source>
</evidence>
<sequence length="1106" mass="124066">MNGEGPQLNGQHLPNGTQSIKPPPPPEAKFSKSVDNAALRPAGPGLSKTQMNGVSSGHLPNGAATHLRGYSPPPDEPLQLVDQEHYLPVATLVSRSAQKCWNDLYELVDQLSAIEVPAQPVNAQPGSGYVPAPNNTTKANLDKKDRILNFANDQKANLIKLMVLLQWSRNVKDVSKTISLNFWLHRQREQYNLACYEFYMLKTEATEWQLPNPDIQTAGEILSLGKKASLPHLGYRPAAKLSKKQIISTLRRLNNLLTARLTLEDEIPPPLRNYRVHDGRATFIVSDEFEVDLSVLEEDPTTPFRMVDLRFLFSPRPSISDELRAELERLTDTELSKDGLSGCYDFLHDLTLSNKLAEYHKQALNLSHKQWAGHVRVEFLHRNLVVQYWTERPMPKSWVEIGIYSGRDARDVTQVSSTLGVRWYREGKRVEDFSLVIRPSTISLTSILSQLIAQHVCFMLSSIYDKLLPNILFSSGALALEESTSNVQPEECSLQIQTTKDFSITISINAVTGLVVVGPASEKSNRLQVELNRSKSLVEDFVSKFLNFRCAIAEAHILRVVRNTSWQALLAFKPTLTDLRTLFGLSTTRANFFRHPFWSQEYVLVVAYKPTGDAISIVQMPRASTALASSRIVHTQTLKFSDDLSAAYFESLAEYASGVVVLDNISQQFKHAAYRHTLAGIPDFGSKYTLPSLAFQTTSQSQSTSESLLVDDTARIQFVRVDAASQKAKLLVQLKTDAPEEVLHRLRASSSETRFEFTPKDRQIAFQLQIQIGGAGANDIIQDVRRLSDVVSSVQFMETLSNVRLVSTSMRTMVLAYHFNGSTERELQIQFPSGTNPPRVEFVPRDSNPHACLQFSLSQMLQDPRQPFALHLIDMMSLLALVDPMIMCLHELVQSNSSERSSSKVRIHLLVRQPTMFALQYYAADPKGPADVSTMNVNSRLLARFEILPFQHEKSAFILRPALEELKSYQRPSFTSDVMRAKLKEALFQMAETSPDWLRLDTAAAFLADRPKPIFEALHKLMVDIVEHPQKLVAEDAANVQDPKTNQTPIQPPAKASGNNTQKPVPKTPQQNQRQVPNGANQQQQRPRPNNKPAMDTQGKEVITLD</sequence>
<feature type="compositionally biased region" description="Polar residues" evidence="11">
    <location>
        <begin position="8"/>
        <end position="20"/>
    </location>
</feature>
<keyword evidence="7 10" id="KW-0539">Nucleus</keyword>
<comment type="subcellular location">
    <subcellularLocation>
        <location evidence="1 10">Nucleus</location>
    </subcellularLocation>
</comment>
<evidence type="ECO:0000256" key="3">
    <source>
        <dbReference type="ARBA" id="ARBA00019619"/>
    </source>
</evidence>
<evidence type="ECO:0000313" key="13">
    <source>
        <dbReference type="EMBL" id="ETN39432.1"/>
    </source>
</evidence>
<dbReference type="GO" id="GO:0003712">
    <property type="term" value="F:transcription coregulator activity"/>
    <property type="evidence" value="ECO:0007669"/>
    <property type="project" value="UniProtKB-UniRule"/>
</dbReference>
<dbReference type="Pfam" id="PF08638">
    <property type="entry name" value="Med14"/>
    <property type="match status" value="1"/>
</dbReference>
<accession>W2RSM3</accession>
<evidence type="ECO:0000256" key="6">
    <source>
        <dbReference type="ARBA" id="ARBA00023163"/>
    </source>
</evidence>
<evidence type="ECO:0000256" key="1">
    <source>
        <dbReference type="ARBA" id="ARBA00004123"/>
    </source>
</evidence>
<dbReference type="GO" id="GO:0070847">
    <property type="term" value="C:core mediator complex"/>
    <property type="evidence" value="ECO:0007669"/>
    <property type="project" value="TreeGrafter"/>
</dbReference>
<evidence type="ECO:0000256" key="2">
    <source>
        <dbReference type="ARBA" id="ARBA00007813"/>
    </source>
</evidence>
<evidence type="ECO:0000256" key="8">
    <source>
        <dbReference type="ARBA" id="ARBA00025687"/>
    </source>
</evidence>
<protein>
    <recommendedName>
        <fullName evidence="3 10">Mediator of RNA polymerase II transcription subunit 14</fullName>
    </recommendedName>
    <alternativeName>
        <fullName evidence="9 10">Mediator complex subunit 14</fullName>
    </alternativeName>
</protein>
<dbReference type="AlphaFoldDB" id="W2RSM3"/>
<dbReference type="Proteomes" id="UP000030752">
    <property type="component" value="Unassembled WGS sequence"/>
</dbReference>
<feature type="region of interest" description="Disordered" evidence="11">
    <location>
        <begin position="1039"/>
        <end position="1106"/>
    </location>
</feature>
<name>W2RSM3_CYPE1</name>
<reference evidence="13 14" key="1">
    <citation type="submission" date="2013-03" db="EMBL/GenBank/DDBJ databases">
        <title>The Genome Sequence of Phialophora europaea CBS 101466.</title>
        <authorList>
            <consortium name="The Broad Institute Genomics Platform"/>
            <person name="Cuomo C."/>
            <person name="de Hoog S."/>
            <person name="Gorbushina A."/>
            <person name="Walker B."/>
            <person name="Young S.K."/>
            <person name="Zeng Q."/>
            <person name="Gargeya S."/>
            <person name="Fitzgerald M."/>
            <person name="Haas B."/>
            <person name="Abouelleil A."/>
            <person name="Allen A.W."/>
            <person name="Alvarado L."/>
            <person name="Arachchi H.M."/>
            <person name="Berlin A.M."/>
            <person name="Chapman S.B."/>
            <person name="Gainer-Dewar J."/>
            <person name="Goldberg J."/>
            <person name="Griggs A."/>
            <person name="Gujja S."/>
            <person name="Hansen M."/>
            <person name="Howarth C."/>
            <person name="Imamovic A."/>
            <person name="Ireland A."/>
            <person name="Larimer J."/>
            <person name="McCowan C."/>
            <person name="Murphy C."/>
            <person name="Pearson M."/>
            <person name="Poon T.W."/>
            <person name="Priest M."/>
            <person name="Roberts A."/>
            <person name="Saif S."/>
            <person name="Shea T."/>
            <person name="Sisk P."/>
            <person name="Sykes S."/>
            <person name="Wortman J."/>
            <person name="Nusbaum C."/>
            <person name="Birren B."/>
        </authorList>
    </citation>
    <scope>NUCLEOTIDE SEQUENCE [LARGE SCALE GENOMIC DNA]</scope>
    <source>
        <strain evidence="13 14">CBS 101466</strain>
    </source>
</reference>
<dbReference type="OrthoDB" id="205099at2759"/>
<gene>
    <name evidence="13" type="ORF">HMPREF1541_05655</name>
</gene>
<organism evidence="13 14">
    <name type="scientific">Cyphellophora europaea (strain CBS 101466)</name>
    <name type="common">Phialophora europaea</name>
    <dbReference type="NCBI Taxonomy" id="1220924"/>
    <lineage>
        <taxon>Eukaryota</taxon>
        <taxon>Fungi</taxon>
        <taxon>Dikarya</taxon>
        <taxon>Ascomycota</taxon>
        <taxon>Pezizomycotina</taxon>
        <taxon>Eurotiomycetes</taxon>
        <taxon>Chaetothyriomycetidae</taxon>
        <taxon>Chaetothyriales</taxon>
        <taxon>Cyphellophoraceae</taxon>
        <taxon>Cyphellophora</taxon>
    </lineage>
</organism>
<dbReference type="Pfam" id="PF26204">
    <property type="entry name" value="Med14_fung"/>
    <property type="match status" value="1"/>
</dbReference>
<evidence type="ECO:0000256" key="4">
    <source>
        <dbReference type="ARBA" id="ARBA00023015"/>
    </source>
</evidence>
<dbReference type="GO" id="GO:0016592">
    <property type="term" value="C:mediator complex"/>
    <property type="evidence" value="ECO:0007669"/>
    <property type="project" value="UniProtKB-UniRule"/>
</dbReference>
<dbReference type="VEuPathDB" id="FungiDB:HMPREF1541_05655"/>
<evidence type="ECO:0000259" key="12">
    <source>
        <dbReference type="Pfam" id="PF08638"/>
    </source>
</evidence>
<dbReference type="GeneID" id="19972994"/>
<comment type="subunit">
    <text evidence="10">Component of the Mediator complex.</text>
</comment>
<feature type="domain" description="Mediator complex subunit MED14 N-terminal" evidence="12">
    <location>
        <begin position="87"/>
        <end position="295"/>
    </location>
</feature>
<dbReference type="PANTHER" id="PTHR12809:SF2">
    <property type="entry name" value="MEDIATOR OF RNA POLYMERASE II TRANSCRIPTION SUBUNIT 14"/>
    <property type="match status" value="1"/>
</dbReference>
<evidence type="ECO:0000256" key="9">
    <source>
        <dbReference type="ARBA" id="ARBA00032007"/>
    </source>
</evidence>